<dbReference type="CDD" id="cd07478">
    <property type="entry name" value="Peptidases_S8_CspA-like"/>
    <property type="match status" value="1"/>
</dbReference>
<evidence type="ECO:0000256" key="1">
    <source>
        <dbReference type="ARBA" id="ARBA00011073"/>
    </source>
</evidence>
<dbReference type="RefSeq" id="WP_038277299.1">
    <property type="nucleotide sequence ID" value="NZ_JPME01000002.1"/>
</dbReference>
<dbReference type="PROSITE" id="PS00136">
    <property type="entry name" value="SUBTILASE_ASP"/>
    <property type="match status" value="1"/>
</dbReference>
<keyword evidence="4" id="KW-0720">Serine protease</keyword>
<dbReference type="GO" id="GO:0004252">
    <property type="term" value="F:serine-type endopeptidase activity"/>
    <property type="evidence" value="ECO:0007669"/>
    <property type="project" value="InterPro"/>
</dbReference>
<feature type="domain" description="Peptidase S8/S53" evidence="6">
    <location>
        <begin position="88"/>
        <end position="285"/>
    </location>
</feature>
<evidence type="ECO:0000256" key="5">
    <source>
        <dbReference type="PROSITE-ProRule" id="PRU01240"/>
    </source>
</evidence>
<protein>
    <submittedName>
        <fullName evidence="7">Peptidase S8</fullName>
    </submittedName>
</protein>
<dbReference type="Proteomes" id="UP000028525">
    <property type="component" value="Unassembled WGS sequence"/>
</dbReference>
<dbReference type="InterPro" id="IPR015500">
    <property type="entry name" value="Peptidase_S8_subtilisin-rel"/>
</dbReference>
<keyword evidence="8" id="KW-1185">Reference proteome</keyword>
<dbReference type="PANTHER" id="PTHR43806">
    <property type="entry name" value="PEPTIDASE S8"/>
    <property type="match status" value="1"/>
</dbReference>
<dbReference type="AlphaFoldDB" id="A0A084JSC8"/>
<dbReference type="InterPro" id="IPR017310">
    <property type="entry name" value="Pept_S8A_subtilisin_clostridia"/>
</dbReference>
<sequence length="557" mass="61425">MERILDNNYYDLFVNNTLIPRYQKESEITYLNERLSLEHVPAESLNPCNLGLYSYNSFSSLYTLTSIVSLDKSGITEVQNDPNLSLFGKGVLIGIIDTGIDYRHQAFKNSDGTTRIQSIWDQTDQNGVRPENFTYGSEYGRDQINKALQSENPLSVVPSVDTNGHGTAISSIVAGTPTNDQSFRGVVPEADLVVVKLKNAKKNLKDLFFVPDELLCFQESDIMLAARYLATVAQKLNKPMVICIALGTSQGGHDGNGPLSSYLDYLAQLPGIGVAVSAGNEGNNHRHYFDATLPDVFYNDFILNAGNDDSTFFVEIWAASPALLSISITSPTQEITKLIPPSLNGCINYNFNRSQTNVWINNIIYEQNTGDQLILLRFENTFPGTWHLHLENNNHESFSFHAWLPSGNLITDGTYFMNSDPNVTLTSPGNAESPLTVTAYNQFNNSILVESSRGYTRIGAIKPDIAAPGYQLPCAVPGNKYGTATGTGAAAAHTTGIMAMVFEWGIVKENYVQMTGSIVNRQLIWHAARDNANTYPNNIWGYGQVEINNFFNTIKGV</sequence>
<evidence type="ECO:0000313" key="8">
    <source>
        <dbReference type="Proteomes" id="UP000028525"/>
    </source>
</evidence>
<proteinExistence type="inferred from homology"/>
<dbReference type="InterPro" id="IPR000209">
    <property type="entry name" value="Peptidase_S8/S53_dom"/>
</dbReference>
<evidence type="ECO:0000313" key="7">
    <source>
        <dbReference type="EMBL" id="KEZ91862.1"/>
    </source>
</evidence>
<gene>
    <name evidence="7" type="ORF">IO98_01415</name>
</gene>
<dbReference type="PROSITE" id="PS00137">
    <property type="entry name" value="SUBTILASE_HIS"/>
    <property type="match status" value="1"/>
</dbReference>
<evidence type="ECO:0000259" key="6">
    <source>
        <dbReference type="Pfam" id="PF00082"/>
    </source>
</evidence>
<dbReference type="Gene3D" id="2.60.120.1290">
    <property type="match status" value="1"/>
</dbReference>
<comment type="caution">
    <text evidence="7">The sequence shown here is derived from an EMBL/GenBank/DDBJ whole genome shotgun (WGS) entry which is preliminary data.</text>
</comment>
<dbReference type="InterPro" id="IPR023827">
    <property type="entry name" value="Peptidase_S8_Asp-AS"/>
</dbReference>
<dbReference type="PROSITE" id="PS51892">
    <property type="entry name" value="SUBTILASE"/>
    <property type="match status" value="1"/>
</dbReference>
<dbReference type="Pfam" id="PF00082">
    <property type="entry name" value="Peptidase_S8"/>
    <property type="match status" value="2"/>
</dbReference>
<dbReference type="SUPFAM" id="SSF52743">
    <property type="entry name" value="Subtilisin-like"/>
    <property type="match status" value="1"/>
</dbReference>
<dbReference type="PRINTS" id="PR00723">
    <property type="entry name" value="SUBTILISIN"/>
</dbReference>
<comment type="similarity">
    <text evidence="1 5">Belongs to the peptidase S8 family.</text>
</comment>
<reference evidence="7 8" key="1">
    <citation type="submission" date="2014-07" db="EMBL/GenBank/DDBJ databases">
        <title>Draft genome of Clostridium celerecrescens 152B isolated from sediments associated with methane hydrate from Krishna Godavari basin.</title>
        <authorList>
            <person name="Honkalas V.S."/>
            <person name="Dabir A.P."/>
            <person name="Arora P."/>
            <person name="Dhakephalkar P.K."/>
        </authorList>
    </citation>
    <scope>NUCLEOTIDE SEQUENCE [LARGE SCALE GENOMIC DNA]</scope>
    <source>
        <strain evidence="7 8">152B</strain>
    </source>
</reference>
<dbReference type="PIRSF" id="PIRSF037894">
    <property type="entry name" value="Subtilisin_rel_CspABC"/>
    <property type="match status" value="1"/>
</dbReference>
<dbReference type="InterPro" id="IPR036852">
    <property type="entry name" value="Peptidase_S8/S53_dom_sf"/>
</dbReference>
<feature type="domain" description="Peptidase S8/S53" evidence="6">
    <location>
        <begin position="419"/>
        <end position="543"/>
    </location>
</feature>
<name>A0A084JSC8_9FIRM</name>
<keyword evidence="2" id="KW-0645">Protease</keyword>
<dbReference type="EMBL" id="JPME01000002">
    <property type="protein sequence ID" value="KEZ91862.1"/>
    <property type="molecule type" value="Genomic_DNA"/>
</dbReference>
<accession>A0A084JSC8</accession>
<dbReference type="PANTHER" id="PTHR43806:SF11">
    <property type="entry name" value="CEREVISIN-RELATED"/>
    <property type="match status" value="1"/>
</dbReference>
<dbReference type="GO" id="GO:0006508">
    <property type="term" value="P:proteolysis"/>
    <property type="evidence" value="ECO:0007669"/>
    <property type="project" value="UniProtKB-KW"/>
</dbReference>
<dbReference type="InterPro" id="IPR022398">
    <property type="entry name" value="Peptidase_S8_His-AS"/>
</dbReference>
<dbReference type="InterPro" id="IPR050131">
    <property type="entry name" value="Peptidase_S8_subtilisin-like"/>
</dbReference>
<evidence type="ECO:0000256" key="3">
    <source>
        <dbReference type="ARBA" id="ARBA00022801"/>
    </source>
</evidence>
<keyword evidence="3" id="KW-0378">Hydrolase</keyword>
<evidence type="ECO:0000256" key="4">
    <source>
        <dbReference type="ARBA" id="ARBA00022825"/>
    </source>
</evidence>
<dbReference type="Gene3D" id="3.40.50.200">
    <property type="entry name" value="Peptidase S8/S53 domain"/>
    <property type="match status" value="1"/>
</dbReference>
<dbReference type="InterPro" id="IPR034045">
    <property type="entry name" value="Pep_S8_CspA-like"/>
</dbReference>
<evidence type="ECO:0000256" key="2">
    <source>
        <dbReference type="ARBA" id="ARBA00022670"/>
    </source>
</evidence>
<organism evidence="7 8">
    <name type="scientific">Lacrimispora celerecrescens</name>
    <dbReference type="NCBI Taxonomy" id="29354"/>
    <lineage>
        <taxon>Bacteria</taxon>
        <taxon>Bacillati</taxon>
        <taxon>Bacillota</taxon>
        <taxon>Clostridia</taxon>
        <taxon>Lachnospirales</taxon>
        <taxon>Lachnospiraceae</taxon>
        <taxon>Lacrimispora</taxon>
    </lineage>
</organism>
<comment type="caution">
    <text evidence="5">Lacks conserved residue(s) required for the propagation of feature annotation.</text>
</comment>
<dbReference type="STRING" id="29354.IO98_01415"/>